<feature type="binding site" evidence="5">
    <location>
        <position position="289"/>
    </location>
    <ligand>
        <name>Fe cation</name>
        <dbReference type="ChEBI" id="CHEBI:24875"/>
    </ligand>
</feature>
<evidence type="ECO:0000256" key="2">
    <source>
        <dbReference type="ARBA" id="ARBA00022723"/>
    </source>
</evidence>
<accession>A0AAE4V0K3</accession>
<evidence type="ECO:0000259" key="6">
    <source>
        <dbReference type="Pfam" id="PF02668"/>
    </source>
</evidence>
<dbReference type="SUPFAM" id="SSF51197">
    <property type="entry name" value="Clavaminate synthase-like"/>
    <property type="match status" value="1"/>
</dbReference>
<evidence type="ECO:0000256" key="4">
    <source>
        <dbReference type="ARBA" id="ARBA00023004"/>
    </source>
</evidence>
<dbReference type="GO" id="GO:0005506">
    <property type="term" value="F:iron ion binding"/>
    <property type="evidence" value="ECO:0007669"/>
    <property type="project" value="InterPro"/>
</dbReference>
<dbReference type="InterPro" id="IPR042098">
    <property type="entry name" value="TauD-like_sf"/>
</dbReference>
<feature type="binding site" evidence="5">
    <location>
        <position position="151"/>
    </location>
    <ligand>
        <name>Fe cation</name>
        <dbReference type="ChEBI" id="CHEBI:24875"/>
    </ligand>
</feature>
<sequence>MPTTSTLTTRAISVAGAAATADLLAAVVSAYGTVDNPDLIGEAADIAKTLPAEVREACTMEPRGLGFQVLSGFEIDDRAIGPTPARWNDVDPHRTAEWDVLMLLLAHVVGAPFGWSGQQEGRLVNNIVPSPGHETEQTGASSTVLLEPHTEDAFHPGRCHFLLLGGMRNHDRIGTTISSIREVELEPAEFVELASATVPILPDASYETNPAAGVPTAVPGGNALALPTLWVGEDGLCLRYDPAYTPLDTAPERYRRAYARLSKELARHARTISLDAGEVLMIDNDVIVHGRVPFTPRYDGTDRWLKRINVRVPGRHRPPAEDFEDGYGEDVVDPSGVHPIYSVRSASR</sequence>
<dbReference type="EMBL" id="JAWLUP010000044">
    <property type="protein sequence ID" value="MDV7266290.1"/>
    <property type="molecule type" value="Genomic_DNA"/>
</dbReference>
<evidence type="ECO:0000256" key="3">
    <source>
        <dbReference type="ARBA" id="ARBA00023002"/>
    </source>
</evidence>
<keyword evidence="4 5" id="KW-0408">Iron</keyword>
<proteinExistence type="inferred from homology"/>
<dbReference type="AlphaFoldDB" id="A0AAE4V0K3"/>
<evidence type="ECO:0000256" key="1">
    <source>
        <dbReference type="ARBA" id="ARBA00008425"/>
    </source>
</evidence>
<evidence type="ECO:0000256" key="5">
    <source>
        <dbReference type="PIRSR" id="PIRSR019543-2"/>
    </source>
</evidence>
<dbReference type="InterPro" id="IPR014503">
    <property type="entry name" value="Clavaminate_syn-like"/>
</dbReference>
<keyword evidence="2 5" id="KW-0479">Metal-binding</keyword>
<evidence type="ECO:0000313" key="8">
    <source>
        <dbReference type="Proteomes" id="UP001185863"/>
    </source>
</evidence>
<dbReference type="PIRSF" id="PIRSF019543">
    <property type="entry name" value="Clavaminate_syn"/>
    <property type="match status" value="1"/>
</dbReference>
<dbReference type="GO" id="GO:0016491">
    <property type="term" value="F:oxidoreductase activity"/>
    <property type="evidence" value="ECO:0007669"/>
    <property type="project" value="UniProtKB-KW"/>
</dbReference>
<protein>
    <submittedName>
        <fullName evidence="7">Iron hydroxylase</fullName>
    </submittedName>
</protein>
<gene>
    <name evidence="7" type="ORF">R4315_17320</name>
</gene>
<reference evidence="7" key="1">
    <citation type="submission" date="2023-10" db="EMBL/GenBank/DDBJ databases">
        <title>Development of a sustainable strategy for remediation of hydrocarbon-contaminated territories based on the waste exchange concept.</title>
        <authorList>
            <person name="Krivoruchko A."/>
        </authorList>
    </citation>
    <scope>NUCLEOTIDE SEQUENCE</scope>
    <source>
        <strain evidence="7">IEGM 68</strain>
    </source>
</reference>
<dbReference type="Proteomes" id="UP001185863">
    <property type="component" value="Unassembled WGS sequence"/>
</dbReference>
<dbReference type="InterPro" id="IPR003819">
    <property type="entry name" value="TauD/TfdA-like"/>
</dbReference>
<dbReference type="Gene3D" id="3.60.130.10">
    <property type="entry name" value="Clavaminate synthase-like"/>
    <property type="match status" value="1"/>
</dbReference>
<name>A0AAE4V0K3_9NOCA</name>
<dbReference type="Pfam" id="PF02668">
    <property type="entry name" value="TauD"/>
    <property type="match status" value="1"/>
</dbReference>
<organism evidence="7 8">
    <name type="scientific">Rhodococcus oxybenzonivorans</name>
    <dbReference type="NCBI Taxonomy" id="1990687"/>
    <lineage>
        <taxon>Bacteria</taxon>
        <taxon>Bacillati</taxon>
        <taxon>Actinomycetota</taxon>
        <taxon>Actinomycetes</taxon>
        <taxon>Mycobacteriales</taxon>
        <taxon>Nocardiaceae</taxon>
        <taxon>Rhodococcus</taxon>
    </lineage>
</organism>
<feature type="domain" description="TauD/TfdA-like" evidence="6">
    <location>
        <begin position="234"/>
        <end position="308"/>
    </location>
</feature>
<evidence type="ECO:0000313" key="7">
    <source>
        <dbReference type="EMBL" id="MDV7266290.1"/>
    </source>
</evidence>
<keyword evidence="3" id="KW-0560">Oxidoreductase</keyword>
<comment type="similarity">
    <text evidence="1">Belongs to the clavaminate synthase family.</text>
</comment>
<feature type="binding site" evidence="5">
    <location>
        <position position="149"/>
    </location>
    <ligand>
        <name>Fe cation</name>
        <dbReference type="ChEBI" id="CHEBI:24875"/>
    </ligand>
</feature>
<dbReference type="RefSeq" id="WP_317745356.1">
    <property type="nucleotide sequence ID" value="NZ_JAWLUP010000044.1"/>
</dbReference>
<comment type="caution">
    <text evidence="7">The sequence shown here is derived from an EMBL/GenBank/DDBJ whole genome shotgun (WGS) entry which is preliminary data.</text>
</comment>